<comment type="caution">
    <text evidence="1">The sequence shown here is derived from an EMBL/GenBank/DDBJ whole genome shotgun (WGS) entry which is preliminary data.</text>
</comment>
<evidence type="ECO:0000313" key="2">
    <source>
        <dbReference type="Proteomes" id="UP001189429"/>
    </source>
</evidence>
<name>A0ABN9VE03_9DINO</name>
<organism evidence="1 2">
    <name type="scientific">Prorocentrum cordatum</name>
    <dbReference type="NCBI Taxonomy" id="2364126"/>
    <lineage>
        <taxon>Eukaryota</taxon>
        <taxon>Sar</taxon>
        <taxon>Alveolata</taxon>
        <taxon>Dinophyceae</taxon>
        <taxon>Prorocentrales</taxon>
        <taxon>Prorocentraceae</taxon>
        <taxon>Prorocentrum</taxon>
    </lineage>
</organism>
<sequence>MNDCVSAFTALTDPLQSNLSSHIDSTISAWVEESMQPLLGFLSSVGFEDKDMPSQLVIPSALLKWTALDDRTVIDMISPGINVADEMEDRNLKMRIAVAGRAVRLGLAVARLMEFEVECGESRDKNSSTKDSAAMVKDLNSRATDLCAAVQCAIVLGKQEDLAKSLGNLEKCGNFPVKMEIVNADFVALAQSSAAKVEANLVEWEPQGETLLKPESQALVDKILGNPGRKDLASLATKINELIGDNRGVEVFPEAELTRASAAATSALKLVSVAFTLCHIAGAWPKIKGWRNQEGARVKMKEAHATSAFKDSWECLPGAFKSCIDTFGAK</sequence>
<protein>
    <submittedName>
        <fullName evidence="1">Uncharacterized protein</fullName>
    </submittedName>
</protein>
<dbReference type="EMBL" id="CAUYUJ010017049">
    <property type="protein sequence ID" value="CAK0871240.1"/>
    <property type="molecule type" value="Genomic_DNA"/>
</dbReference>
<gene>
    <name evidence="1" type="ORF">PCOR1329_LOCUS57134</name>
</gene>
<keyword evidence="2" id="KW-1185">Reference proteome</keyword>
<evidence type="ECO:0000313" key="1">
    <source>
        <dbReference type="EMBL" id="CAK0871240.1"/>
    </source>
</evidence>
<reference evidence="1" key="1">
    <citation type="submission" date="2023-10" db="EMBL/GenBank/DDBJ databases">
        <authorList>
            <person name="Chen Y."/>
            <person name="Shah S."/>
            <person name="Dougan E. K."/>
            <person name="Thang M."/>
            <person name="Chan C."/>
        </authorList>
    </citation>
    <scope>NUCLEOTIDE SEQUENCE [LARGE SCALE GENOMIC DNA]</scope>
</reference>
<accession>A0ABN9VE03</accession>
<proteinExistence type="predicted"/>
<dbReference type="Proteomes" id="UP001189429">
    <property type="component" value="Unassembled WGS sequence"/>
</dbReference>